<feature type="compositionally biased region" description="Polar residues" evidence="3">
    <location>
        <begin position="385"/>
        <end position="401"/>
    </location>
</feature>
<dbReference type="SMART" id="SM00042">
    <property type="entry name" value="CUB"/>
    <property type="match status" value="1"/>
</dbReference>
<dbReference type="OMA" id="PNIYGEF"/>
<dbReference type="Pfam" id="PF00059">
    <property type="entry name" value="Lectin_C"/>
    <property type="match status" value="1"/>
</dbReference>
<dbReference type="OrthoDB" id="5955387at2759"/>
<dbReference type="RefSeq" id="XP_011674896.2">
    <property type="nucleotide sequence ID" value="XM_011676594.2"/>
</dbReference>
<proteinExistence type="predicted"/>
<dbReference type="InterPro" id="IPR001304">
    <property type="entry name" value="C-type_lectin-like"/>
</dbReference>
<comment type="caution">
    <text evidence="2">Lacks conserved residue(s) required for the propagation of feature annotation.</text>
</comment>
<feature type="region of interest" description="Disordered" evidence="3">
    <location>
        <begin position="382"/>
        <end position="464"/>
    </location>
</feature>
<dbReference type="InterPro" id="IPR035914">
    <property type="entry name" value="Sperma_CUB_dom_sf"/>
</dbReference>
<protein>
    <submittedName>
        <fullName evidence="6">Uncharacterized protein</fullName>
    </submittedName>
</protein>
<name>A0A7M7HGN1_STRPU</name>
<feature type="compositionally biased region" description="Polar residues" evidence="3">
    <location>
        <begin position="453"/>
        <end position="463"/>
    </location>
</feature>
<sequence length="484" mass="53028">MHTRKRRRNVIAILNQDPLKTFLLKCSTIVIAFTLLPHCKAKCSVPTASFAASRDSQSLYSPNHPDSYPDATTCSWLITSSPLDTGLRIQLRVVYDNFSCCCDNDYLVIKDGSDFSARSIAILCSDLNPISITSSGPNIYGEFRSDDDGQTGLGYTLEFNYFDSKVSCPPYWIGRNGYCYKLYDDASPWQQAASRCGYDGGFLTSIVDEEENDFLVGSFRNQTSLVWIGMDLAGNWLDGSSSLLYNNFGNEPASTVECSAIDLDDNGRWRRANCVDQQFWFICKKTQDGSGERYWTEVVISDDESSANGFSAASAVAIIIACFFLFSCLRSRSNNNNNNDNCFAQLVTCICKGITECVAVVWRAIEFCLSCRWLGCAGPSEETRTGGTPSGQNPEINQQHVSLEEVRTSRRNSTSQWSSDPSQSPPAYGEVISEPPPPSYNEALAPQFDGGPTTDNGGSSLSLNIGDAIAAPSYESVIGSEGNI</sequence>
<feature type="compositionally biased region" description="Low complexity" evidence="3">
    <location>
        <begin position="413"/>
        <end position="426"/>
    </location>
</feature>
<dbReference type="CDD" id="cd00037">
    <property type="entry name" value="CLECT"/>
    <property type="match status" value="1"/>
</dbReference>
<evidence type="ECO:0000259" key="5">
    <source>
        <dbReference type="PROSITE" id="PS50041"/>
    </source>
</evidence>
<feature type="domain" description="CUB" evidence="4">
    <location>
        <begin position="43"/>
        <end position="162"/>
    </location>
</feature>
<dbReference type="InterPro" id="IPR050976">
    <property type="entry name" value="Snaclec"/>
</dbReference>
<evidence type="ECO:0000313" key="7">
    <source>
        <dbReference type="Proteomes" id="UP000007110"/>
    </source>
</evidence>
<keyword evidence="7" id="KW-1185">Reference proteome</keyword>
<dbReference type="GeneID" id="582189"/>
<dbReference type="InterPro" id="IPR016186">
    <property type="entry name" value="C-type_lectin-like/link_sf"/>
</dbReference>
<dbReference type="EnsemblMetazoa" id="XM_011676594">
    <property type="protein sequence ID" value="XP_011674896"/>
    <property type="gene ID" value="LOC582189"/>
</dbReference>
<dbReference type="SUPFAM" id="SSF56436">
    <property type="entry name" value="C-type lectin-like"/>
    <property type="match status" value="1"/>
</dbReference>
<dbReference type="Pfam" id="PF00431">
    <property type="entry name" value="CUB"/>
    <property type="match status" value="1"/>
</dbReference>
<dbReference type="PANTHER" id="PTHR22991">
    <property type="entry name" value="PROTEIN CBG13490"/>
    <property type="match status" value="1"/>
</dbReference>
<organism evidence="6 7">
    <name type="scientific">Strongylocentrotus purpuratus</name>
    <name type="common">Purple sea urchin</name>
    <dbReference type="NCBI Taxonomy" id="7668"/>
    <lineage>
        <taxon>Eukaryota</taxon>
        <taxon>Metazoa</taxon>
        <taxon>Echinodermata</taxon>
        <taxon>Eleutherozoa</taxon>
        <taxon>Echinozoa</taxon>
        <taxon>Echinoidea</taxon>
        <taxon>Euechinoidea</taxon>
        <taxon>Echinacea</taxon>
        <taxon>Camarodonta</taxon>
        <taxon>Echinidea</taxon>
        <taxon>Strongylocentrotidae</taxon>
        <taxon>Strongylocentrotus</taxon>
    </lineage>
</organism>
<dbReference type="AlphaFoldDB" id="A0A7M7HGN1"/>
<reference evidence="6" key="2">
    <citation type="submission" date="2021-01" db="UniProtKB">
        <authorList>
            <consortium name="EnsemblMetazoa"/>
        </authorList>
    </citation>
    <scope>IDENTIFICATION</scope>
</reference>
<keyword evidence="1" id="KW-1015">Disulfide bond</keyword>
<dbReference type="CDD" id="cd00041">
    <property type="entry name" value="CUB"/>
    <property type="match status" value="1"/>
</dbReference>
<dbReference type="Proteomes" id="UP000007110">
    <property type="component" value="Unassembled WGS sequence"/>
</dbReference>
<accession>A0A7M7HGN1</accession>
<evidence type="ECO:0000256" key="3">
    <source>
        <dbReference type="SAM" id="MobiDB-lite"/>
    </source>
</evidence>
<dbReference type="Gene3D" id="3.10.100.10">
    <property type="entry name" value="Mannose-Binding Protein A, subunit A"/>
    <property type="match status" value="1"/>
</dbReference>
<dbReference type="InParanoid" id="A0A7M7HGN1"/>
<evidence type="ECO:0000256" key="1">
    <source>
        <dbReference type="ARBA" id="ARBA00023157"/>
    </source>
</evidence>
<evidence type="ECO:0000256" key="2">
    <source>
        <dbReference type="PROSITE-ProRule" id="PRU00059"/>
    </source>
</evidence>
<dbReference type="PANTHER" id="PTHR22991:SF40">
    <property type="entry name" value="PROTEIN CBG13490"/>
    <property type="match status" value="1"/>
</dbReference>
<dbReference type="SUPFAM" id="SSF49854">
    <property type="entry name" value="Spermadhesin, CUB domain"/>
    <property type="match status" value="1"/>
</dbReference>
<dbReference type="PROSITE" id="PS50041">
    <property type="entry name" value="C_TYPE_LECTIN_2"/>
    <property type="match status" value="1"/>
</dbReference>
<dbReference type="SMART" id="SM00034">
    <property type="entry name" value="CLECT"/>
    <property type="match status" value="1"/>
</dbReference>
<dbReference type="InterPro" id="IPR016187">
    <property type="entry name" value="CTDL_fold"/>
</dbReference>
<dbReference type="Gene3D" id="2.60.120.290">
    <property type="entry name" value="Spermadhesin, CUB domain"/>
    <property type="match status" value="1"/>
</dbReference>
<dbReference type="PROSITE" id="PS01180">
    <property type="entry name" value="CUB"/>
    <property type="match status" value="1"/>
</dbReference>
<feature type="domain" description="C-type lectin" evidence="5">
    <location>
        <begin position="175"/>
        <end position="274"/>
    </location>
</feature>
<dbReference type="InterPro" id="IPR000859">
    <property type="entry name" value="CUB_dom"/>
</dbReference>
<reference evidence="7" key="1">
    <citation type="submission" date="2015-02" db="EMBL/GenBank/DDBJ databases">
        <title>Genome sequencing for Strongylocentrotus purpuratus.</title>
        <authorList>
            <person name="Murali S."/>
            <person name="Liu Y."/>
            <person name="Vee V."/>
            <person name="English A."/>
            <person name="Wang M."/>
            <person name="Skinner E."/>
            <person name="Han Y."/>
            <person name="Muzny D.M."/>
            <person name="Worley K.C."/>
            <person name="Gibbs R.A."/>
        </authorList>
    </citation>
    <scope>NUCLEOTIDE SEQUENCE</scope>
</reference>
<dbReference type="KEGG" id="spu:582189"/>
<evidence type="ECO:0000259" key="4">
    <source>
        <dbReference type="PROSITE" id="PS01180"/>
    </source>
</evidence>
<evidence type="ECO:0000313" key="6">
    <source>
        <dbReference type="EnsemblMetazoa" id="XP_011674896"/>
    </source>
</evidence>